<evidence type="ECO:0000256" key="2">
    <source>
        <dbReference type="ARBA" id="ARBA00001947"/>
    </source>
</evidence>
<dbReference type="InterPro" id="IPR041792">
    <property type="entry name" value="MPP_PAP"/>
</dbReference>
<keyword evidence="5" id="KW-0325">Glycoprotein</keyword>
<keyword evidence="4" id="KW-0732">Signal</keyword>
<dbReference type="PROSITE" id="PS51532">
    <property type="entry name" value="PITH"/>
    <property type="match status" value="1"/>
</dbReference>
<dbReference type="PANTHER" id="PTHR22953">
    <property type="entry name" value="ACID PHOSPHATASE RELATED"/>
    <property type="match status" value="1"/>
</dbReference>
<sequence>MSASESATAIQGTKSKDGEIFTNREHMGFSNVSDFPPSDAAILSPDNLKGKPLVLKYVKFQNVRSLTIFIEDNQSGSEITKVQKIALYGSTSYPKRIAVVGDLGLTYNTTDTISHLKRNKPDSVLLVGNVTYADLYLTNGTGSDCYDAHFHRLQYMRPISLVGITGGAKQYKWLERDLANVDRSVTPWLVATWHPPWYNSYKAHYKEAECTRVEMEELLYSYSVDIVLNGHVHAYERSNRVYNHTLDPCGPVHITVGDGGNREKMAVEHADEAAAGNFCWDRQPDFSAFRKSSFGHGILEHDKSCSSISWEWDDESQAFKMKSKEEASYDKRTTVLSEEVPKVVENVTFENGGSNSAGKTCCWQFGSEKVIGGGGGVDIKRKGLEEKTMSRLNCAKTATRTYCCLPS</sequence>
<dbReference type="EMBL" id="VEPZ02001405">
    <property type="protein sequence ID" value="KAE8675159.1"/>
    <property type="molecule type" value="Genomic_DNA"/>
</dbReference>
<dbReference type="Pfam" id="PF00149">
    <property type="entry name" value="Metallophos"/>
    <property type="match status" value="1"/>
</dbReference>
<keyword evidence="8" id="KW-1185">Reference proteome</keyword>
<dbReference type="GO" id="GO:0003993">
    <property type="term" value="F:acid phosphatase activity"/>
    <property type="evidence" value="ECO:0007669"/>
    <property type="project" value="UniProtKB-EC"/>
</dbReference>
<evidence type="ECO:0000256" key="1">
    <source>
        <dbReference type="ARBA" id="ARBA00000032"/>
    </source>
</evidence>
<dbReference type="InterPro" id="IPR025733">
    <property type="entry name" value="PAPs_C"/>
</dbReference>
<dbReference type="InterPro" id="IPR029052">
    <property type="entry name" value="Metallo-depent_PP-like"/>
</dbReference>
<dbReference type="Gene3D" id="2.60.120.470">
    <property type="entry name" value="PITH domain"/>
    <property type="match status" value="1"/>
</dbReference>
<dbReference type="AlphaFoldDB" id="A0A6A2YF91"/>
<name>A0A6A2YF91_HIBSY</name>
<dbReference type="Pfam" id="PF14008">
    <property type="entry name" value="Metallophos_C"/>
    <property type="match status" value="1"/>
</dbReference>
<dbReference type="SUPFAM" id="SSF56300">
    <property type="entry name" value="Metallo-dependent phosphatases"/>
    <property type="match status" value="1"/>
</dbReference>
<dbReference type="Proteomes" id="UP000436088">
    <property type="component" value="Unassembled WGS sequence"/>
</dbReference>
<evidence type="ECO:0000256" key="4">
    <source>
        <dbReference type="ARBA" id="ARBA00022729"/>
    </source>
</evidence>
<reference evidence="7" key="1">
    <citation type="submission" date="2019-09" db="EMBL/GenBank/DDBJ databases">
        <title>Draft genome information of white flower Hibiscus syriacus.</title>
        <authorList>
            <person name="Kim Y.-M."/>
        </authorList>
    </citation>
    <scope>NUCLEOTIDE SEQUENCE [LARGE SCALE GENOMIC DNA]</scope>
    <source>
        <strain evidence="7">YM2019G1</strain>
    </source>
</reference>
<evidence type="ECO:0000313" key="8">
    <source>
        <dbReference type="Proteomes" id="UP000436088"/>
    </source>
</evidence>
<comment type="cofactor">
    <cofactor evidence="2">
        <name>Zn(2+)</name>
        <dbReference type="ChEBI" id="CHEBI:29105"/>
    </cofactor>
</comment>
<dbReference type="PANTHER" id="PTHR22953:SF96">
    <property type="entry name" value="PURPLE ACID PHOSPHATASE 15"/>
    <property type="match status" value="1"/>
</dbReference>
<evidence type="ECO:0000256" key="3">
    <source>
        <dbReference type="ARBA" id="ARBA00012646"/>
    </source>
</evidence>
<dbReference type="Pfam" id="PF06201">
    <property type="entry name" value="PITH"/>
    <property type="match status" value="1"/>
</dbReference>
<dbReference type="InterPro" id="IPR039331">
    <property type="entry name" value="PAPs-like"/>
</dbReference>
<comment type="caution">
    <text evidence="7">The sequence shown here is derived from an EMBL/GenBank/DDBJ whole genome shotgun (WGS) entry which is preliminary data.</text>
</comment>
<organism evidence="7 8">
    <name type="scientific">Hibiscus syriacus</name>
    <name type="common">Rose of Sharon</name>
    <dbReference type="NCBI Taxonomy" id="106335"/>
    <lineage>
        <taxon>Eukaryota</taxon>
        <taxon>Viridiplantae</taxon>
        <taxon>Streptophyta</taxon>
        <taxon>Embryophyta</taxon>
        <taxon>Tracheophyta</taxon>
        <taxon>Spermatophyta</taxon>
        <taxon>Magnoliopsida</taxon>
        <taxon>eudicotyledons</taxon>
        <taxon>Gunneridae</taxon>
        <taxon>Pentapetalae</taxon>
        <taxon>rosids</taxon>
        <taxon>malvids</taxon>
        <taxon>Malvales</taxon>
        <taxon>Malvaceae</taxon>
        <taxon>Malvoideae</taxon>
        <taxon>Hibiscus</taxon>
    </lineage>
</organism>
<gene>
    <name evidence="7" type="ORF">F3Y22_tig00111693pilonHSYRG00126</name>
</gene>
<evidence type="ECO:0000256" key="5">
    <source>
        <dbReference type="ARBA" id="ARBA00023180"/>
    </source>
</evidence>
<proteinExistence type="predicted"/>
<evidence type="ECO:0000313" key="7">
    <source>
        <dbReference type="EMBL" id="KAE8675159.1"/>
    </source>
</evidence>
<comment type="catalytic activity">
    <reaction evidence="1">
        <text>a phosphate monoester + H2O = an alcohol + phosphate</text>
        <dbReference type="Rhea" id="RHEA:15017"/>
        <dbReference type="ChEBI" id="CHEBI:15377"/>
        <dbReference type="ChEBI" id="CHEBI:30879"/>
        <dbReference type="ChEBI" id="CHEBI:43474"/>
        <dbReference type="ChEBI" id="CHEBI:67140"/>
        <dbReference type="EC" id="3.1.3.2"/>
    </reaction>
</comment>
<dbReference type="Gene3D" id="3.60.21.10">
    <property type="match status" value="1"/>
</dbReference>
<protein>
    <recommendedName>
        <fullName evidence="3">acid phosphatase</fullName>
        <ecNumber evidence="3">3.1.3.2</ecNumber>
    </recommendedName>
</protein>
<dbReference type="InterPro" id="IPR010400">
    <property type="entry name" value="PITH_dom"/>
</dbReference>
<dbReference type="EC" id="3.1.3.2" evidence="3"/>
<dbReference type="InterPro" id="IPR004843">
    <property type="entry name" value="Calcineurin-like_PHP"/>
</dbReference>
<feature type="domain" description="PITH" evidence="6">
    <location>
        <begin position="1"/>
        <end position="107"/>
    </location>
</feature>
<dbReference type="SUPFAM" id="SSF49785">
    <property type="entry name" value="Galactose-binding domain-like"/>
    <property type="match status" value="1"/>
</dbReference>
<accession>A0A6A2YF91</accession>
<dbReference type="InterPro" id="IPR008979">
    <property type="entry name" value="Galactose-bd-like_sf"/>
</dbReference>
<dbReference type="InterPro" id="IPR037047">
    <property type="entry name" value="PITH_dom_sf"/>
</dbReference>
<dbReference type="GO" id="GO:0005737">
    <property type="term" value="C:cytoplasm"/>
    <property type="evidence" value="ECO:0007669"/>
    <property type="project" value="UniProtKB-ARBA"/>
</dbReference>
<dbReference type="CDD" id="cd00839">
    <property type="entry name" value="MPP_PAPs"/>
    <property type="match status" value="1"/>
</dbReference>
<evidence type="ECO:0000259" key="6">
    <source>
        <dbReference type="PROSITE" id="PS51532"/>
    </source>
</evidence>